<name>A0A5C6BD33_9PLAN</name>
<dbReference type="PROSITE" id="PS51257">
    <property type="entry name" value="PROKAR_LIPOPROTEIN"/>
    <property type="match status" value="1"/>
</dbReference>
<feature type="compositionally biased region" description="Polar residues" evidence="1">
    <location>
        <begin position="223"/>
        <end position="235"/>
    </location>
</feature>
<dbReference type="RefSeq" id="WP_146372918.1">
    <property type="nucleotide sequence ID" value="NZ_SJPP01000002.1"/>
</dbReference>
<dbReference type="Proteomes" id="UP000320735">
    <property type="component" value="Unassembled WGS sequence"/>
</dbReference>
<evidence type="ECO:0000256" key="1">
    <source>
        <dbReference type="SAM" id="MobiDB-lite"/>
    </source>
</evidence>
<feature type="region of interest" description="Disordered" evidence="1">
    <location>
        <begin position="211"/>
        <end position="235"/>
    </location>
</feature>
<dbReference type="AlphaFoldDB" id="A0A5C6BD33"/>
<gene>
    <name evidence="2" type="ORF">CA54_44290</name>
</gene>
<organism evidence="2 3">
    <name type="scientific">Symmachiella macrocystis</name>
    <dbReference type="NCBI Taxonomy" id="2527985"/>
    <lineage>
        <taxon>Bacteria</taxon>
        <taxon>Pseudomonadati</taxon>
        <taxon>Planctomycetota</taxon>
        <taxon>Planctomycetia</taxon>
        <taxon>Planctomycetales</taxon>
        <taxon>Planctomycetaceae</taxon>
        <taxon>Symmachiella</taxon>
    </lineage>
</organism>
<proteinExistence type="predicted"/>
<sequence length="235" mass="25898">MKLQRTAIQPVLRSTLCLMVCLFVCGCRLTGRNVDNSMTSYEHATISYDVAGCCRNLLTGESEITPVAYSTDQSTDVEDSVWKSAQLSIQYPHPDEVPEMAQVKLRLSSLAPDDEMPHVSGASPLAGGICNDELWVMDIPKVELDQLLIQLSNRGETAAGQLPAADAHLNVMVNQQATANTSSREPQLDEFVKRVYQQGRLRGFIPCQQAQQSSPQATPRFPSLTQTSFQLDQKL</sequence>
<evidence type="ECO:0008006" key="4">
    <source>
        <dbReference type="Google" id="ProtNLM"/>
    </source>
</evidence>
<dbReference type="EMBL" id="SJPP01000002">
    <property type="protein sequence ID" value="TWU09189.1"/>
    <property type="molecule type" value="Genomic_DNA"/>
</dbReference>
<dbReference type="OrthoDB" id="9883164at2"/>
<reference evidence="2 3" key="1">
    <citation type="submission" date="2019-02" db="EMBL/GenBank/DDBJ databases">
        <title>Deep-cultivation of Planctomycetes and their phenomic and genomic characterization uncovers novel biology.</title>
        <authorList>
            <person name="Wiegand S."/>
            <person name="Jogler M."/>
            <person name="Boedeker C."/>
            <person name="Pinto D."/>
            <person name="Vollmers J."/>
            <person name="Rivas-Marin E."/>
            <person name="Kohn T."/>
            <person name="Peeters S.H."/>
            <person name="Heuer A."/>
            <person name="Rast P."/>
            <person name="Oberbeckmann S."/>
            <person name="Bunk B."/>
            <person name="Jeske O."/>
            <person name="Meyerdierks A."/>
            <person name="Storesund J.E."/>
            <person name="Kallscheuer N."/>
            <person name="Luecker S."/>
            <person name="Lage O.M."/>
            <person name="Pohl T."/>
            <person name="Merkel B.J."/>
            <person name="Hornburger P."/>
            <person name="Mueller R.-W."/>
            <person name="Bruemmer F."/>
            <person name="Labrenz M."/>
            <person name="Spormann A.M."/>
            <person name="Op Den Camp H."/>
            <person name="Overmann J."/>
            <person name="Amann R."/>
            <person name="Jetten M.S.M."/>
            <person name="Mascher T."/>
            <person name="Medema M.H."/>
            <person name="Devos D.P."/>
            <person name="Kaster A.-K."/>
            <person name="Ovreas L."/>
            <person name="Rohde M."/>
            <person name="Galperin M.Y."/>
            <person name="Jogler C."/>
        </authorList>
    </citation>
    <scope>NUCLEOTIDE SEQUENCE [LARGE SCALE GENOMIC DNA]</scope>
    <source>
        <strain evidence="2 3">CA54</strain>
    </source>
</reference>
<keyword evidence="3" id="KW-1185">Reference proteome</keyword>
<evidence type="ECO:0000313" key="2">
    <source>
        <dbReference type="EMBL" id="TWU09189.1"/>
    </source>
</evidence>
<comment type="caution">
    <text evidence="2">The sequence shown here is derived from an EMBL/GenBank/DDBJ whole genome shotgun (WGS) entry which is preliminary data.</text>
</comment>
<protein>
    <recommendedName>
        <fullName evidence="4">Lipoprotein</fullName>
    </recommendedName>
</protein>
<accession>A0A5C6BD33</accession>
<evidence type="ECO:0000313" key="3">
    <source>
        <dbReference type="Proteomes" id="UP000320735"/>
    </source>
</evidence>